<evidence type="ECO:0000313" key="3">
    <source>
        <dbReference type="Proteomes" id="UP000202182"/>
    </source>
</evidence>
<evidence type="ECO:0000256" key="1">
    <source>
        <dbReference type="SAM" id="MobiDB-lite"/>
    </source>
</evidence>
<keyword evidence="3" id="KW-1185">Reference proteome</keyword>
<feature type="compositionally biased region" description="Basic and acidic residues" evidence="1">
    <location>
        <begin position="235"/>
        <end position="265"/>
    </location>
</feature>
<gene>
    <name evidence="2" type="primary">ORF118</name>
    <name evidence="2" type="ORF">MRV_0122</name>
</gene>
<proteinExistence type="predicted"/>
<dbReference type="Proteomes" id="UP000202182">
    <property type="component" value="Segment"/>
</dbReference>
<sequence>MEPYPDQLVCVARQVEQAVQAQVVGPVAPAGIAEQHPDGPWVRGHLEPGRAHAHPYLGHRLQCPPVELGRRRRTMRRRGRGRRLGVQDGGAAGPPHGHAPAGIDCHAPAARQRPLLAELRRAPRLRGEAARDGLPHLAPARHGLHLPRELQRGRICARDPCRALVRRLGFVLARQVDHALRGEGTVPLPYLQHALVTLGGRHDEAHRVEILDVPTALEWVHVQTWVARDTIADEDAGRGGRGKTEEKFSRGDGREREESRARTAETDSGPKVTRAVSGTKLKNKSFFPFCRKTTQVSPLPPA</sequence>
<feature type="region of interest" description="Disordered" evidence="1">
    <location>
        <begin position="75"/>
        <end position="97"/>
    </location>
</feature>
<dbReference type="KEGG" id="vg:30999459"/>
<reference evidence="2" key="1">
    <citation type="submission" date="2016-12" db="EMBL/GenBank/DDBJ databases">
        <title>A murine herpesvirus closely related to ubiquitous human herpesviruses causes T-cell depletion.</title>
        <authorList>
            <person name="Patel S.J."/>
            <person name="Zhao G."/>
            <person name="Penna V.R."/>
            <person name="Park E."/>
            <person name="Lauron E.J."/>
            <person name="Harvey I.B."/>
            <person name="Beatty W.L."/>
            <person name="Plougastel-Douglas B."/>
            <person name="Poursine-Laurent J."/>
            <person name="Fremont D.H."/>
            <person name="Wang D."/>
            <person name="Yokoyama W.M."/>
        </authorList>
    </citation>
    <scope>NUCLEOTIDE SEQUENCE [LARGE SCALE GENOMIC DNA]</scope>
    <source>
        <strain evidence="2">YOK1</strain>
    </source>
</reference>
<protein>
    <submittedName>
        <fullName evidence="2">Uncharacterized protein</fullName>
    </submittedName>
</protein>
<accession>A0A1P8VJ04</accession>
<feature type="region of interest" description="Disordered" evidence="1">
    <location>
        <begin position="233"/>
        <end position="279"/>
    </location>
</feature>
<evidence type="ECO:0000313" key="2">
    <source>
        <dbReference type="EMBL" id="APZ76333.1"/>
    </source>
</evidence>
<name>A0A1P8VJ04_9BETA</name>
<organism evidence="2">
    <name type="scientific">Murid betaherpesvirus 3</name>
    <dbReference type="NCBI Taxonomy" id="2560603"/>
    <lineage>
        <taxon>Viruses</taxon>
        <taxon>Duplodnaviria</taxon>
        <taxon>Heunggongvirae</taxon>
        <taxon>Peploviricota</taxon>
        <taxon>Herviviricetes</taxon>
        <taxon>Herpesvirales</taxon>
        <taxon>Orthoherpesviridae</taxon>
        <taxon>Betaherpesvirinae</taxon>
        <taxon>Roseolovirus</taxon>
        <taxon>Roseolovirus muridbeta3</taxon>
    </lineage>
</organism>
<dbReference type="EMBL" id="KY355735">
    <property type="protein sequence ID" value="APZ76333.1"/>
    <property type="molecule type" value="Genomic_DNA"/>
</dbReference>